<sequence length="236" mass="25892">MKKSEFNAWLTKRVEFQSKVTVGACAGMAGVGLLAFIVQGGLLWLIFSTAYGSYLLGGLFILLIFGGMGVFTWLTAPKELHDEEYDVTTPNGDVVIRLAPTLSTAWTYAMGSLDSDQSIPERIFGLMMIVPRMAWTAIYVFGRVQEVKEIDVESCGKVLRRLLKKAERVDASDVADRFPDLDLPKTLRQLSLMDGVVFLTKGEVGMTLANRFKDDLENGLPSVKEAAAPQGSPFNG</sequence>
<organism evidence="2 3">
    <name type="scientific">Fuerstiella marisgermanici</name>
    <dbReference type="NCBI Taxonomy" id="1891926"/>
    <lineage>
        <taxon>Bacteria</taxon>
        <taxon>Pseudomonadati</taxon>
        <taxon>Planctomycetota</taxon>
        <taxon>Planctomycetia</taxon>
        <taxon>Planctomycetales</taxon>
        <taxon>Planctomycetaceae</taxon>
        <taxon>Fuerstiella</taxon>
    </lineage>
</organism>
<dbReference type="RefSeq" id="WP_077026880.1">
    <property type="nucleotide sequence ID" value="NZ_CP017641.1"/>
</dbReference>
<keyword evidence="1" id="KW-1133">Transmembrane helix</keyword>
<feature type="transmembrane region" description="Helical" evidence="1">
    <location>
        <begin position="20"/>
        <end position="47"/>
    </location>
</feature>
<dbReference type="EMBL" id="CP017641">
    <property type="protein sequence ID" value="APZ95768.1"/>
    <property type="molecule type" value="Genomic_DNA"/>
</dbReference>
<keyword evidence="1" id="KW-0812">Transmembrane</keyword>
<dbReference type="KEGG" id="fmr:Fuma_05430"/>
<accession>A0A1P8WNZ6</accession>
<dbReference type="STRING" id="1891926.Fuma_05430"/>
<reference evidence="2 3" key="1">
    <citation type="journal article" date="2016" name="Front. Microbiol.">
        <title>Fuerstia marisgermanicae gen. nov., sp. nov., an Unusual Member of the Phylum Planctomycetes from the German Wadden Sea.</title>
        <authorList>
            <person name="Kohn T."/>
            <person name="Heuer A."/>
            <person name="Jogler M."/>
            <person name="Vollmers J."/>
            <person name="Boedeker C."/>
            <person name="Bunk B."/>
            <person name="Rast P."/>
            <person name="Borchert D."/>
            <person name="Glockner I."/>
            <person name="Freese H.M."/>
            <person name="Klenk H.P."/>
            <person name="Overmann J."/>
            <person name="Kaster A.K."/>
            <person name="Rohde M."/>
            <person name="Wiegand S."/>
            <person name="Jogler C."/>
        </authorList>
    </citation>
    <scope>NUCLEOTIDE SEQUENCE [LARGE SCALE GENOMIC DNA]</scope>
    <source>
        <strain evidence="2 3">NH11</strain>
    </source>
</reference>
<name>A0A1P8WNZ6_9PLAN</name>
<protein>
    <submittedName>
        <fullName evidence="2">Uncharacterized protein</fullName>
    </submittedName>
</protein>
<dbReference type="AlphaFoldDB" id="A0A1P8WNZ6"/>
<evidence type="ECO:0000313" key="3">
    <source>
        <dbReference type="Proteomes" id="UP000187735"/>
    </source>
</evidence>
<dbReference type="Proteomes" id="UP000187735">
    <property type="component" value="Chromosome"/>
</dbReference>
<gene>
    <name evidence="2" type="ORF">Fuma_05430</name>
</gene>
<keyword evidence="1" id="KW-0472">Membrane</keyword>
<proteinExistence type="predicted"/>
<evidence type="ECO:0000313" key="2">
    <source>
        <dbReference type="EMBL" id="APZ95768.1"/>
    </source>
</evidence>
<keyword evidence="3" id="KW-1185">Reference proteome</keyword>
<feature type="transmembrane region" description="Helical" evidence="1">
    <location>
        <begin position="54"/>
        <end position="74"/>
    </location>
</feature>
<evidence type="ECO:0000256" key="1">
    <source>
        <dbReference type="SAM" id="Phobius"/>
    </source>
</evidence>